<proteinExistence type="predicted"/>
<name>A0A382A5M2_9ZZZZ</name>
<evidence type="ECO:0000256" key="1">
    <source>
        <dbReference type="SAM" id="MobiDB-lite"/>
    </source>
</evidence>
<feature type="region of interest" description="Disordered" evidence="1">
    <location>
        <begin position="1"/>
        <end position="70"/>
    </location>
</feature>
<accession>A0A382A5M2</accession>
<dbReference type="EMBL" id="UINC01023971">
    <property type="protein sequence ID" value="SVA96714.1"/>
    <property type="molecule type" value="Genomic_DNA"/>
</dbReference>
<feature type="compositionally biased region" description="Basic and acidic residues" evidence="1">
    <location>
        <begin position="7"/>
        <end position="31"/>
    </location>
</feature>
<protein>
    <recommendedName>
        <fullName evidence="3">S1 motif domain-containing protein</fullName>
    </recommendedName>
</protein>
<feature type="compositionally biased region" description="Basic and acidic residues" evidence="1">
    <location>
        <begin position="49"/>
        <end position="70"/>
    </location>
</feature>
<evidence type="ECO:0000313" key="2">
    <source>
        <dbReference type="EMBL" id="SVA96714.1"/>
    </source>
</evidence>
<dbReference type="AlphaFoldDB" id="A0A382A5M2"/>
<reference evidence="2" key="1">
    <citation type="submission" date="2018-05" db="EMBL/GenBank/DDBJ databases">
        <authorList>
            <person name="Lanie J.A."/>
            <person name="Ng W.-L."/>
            <person name="Kazmierczak K.M."/>
            <person name="Andrzejewski T.M."/>
            <person name="Davidsen T.M."/>
            <person name="Wayne K.J."/>
            <person name="Tettelin H."/>
            <person name="Glass J.I."/>
            <person name="Rusch D."/>
            <person name="Podicherti R."/>
            <person name="Tsui H.-C.T."/>
            <person name="Winkler M.E."/>
        </authorList>
    </citation>
    <scope>NUCLEOTIDE SEQUENCE</scope>
</reference>
<gene>
    <name evidence="2" type="ORF">METZ01_LOCUS149568</name>
</gene>
<feature type="compositionally biased region" description="Basic residues" evidence="1">
    <location>
        <begin position="32"/>
        <end position="48"/>
    </location>
</feature>
<sequence length="137" mass="15685">MAKKETKKTEDDASVNKKESKSTKASKESKKTTKKKEAKTKTKVSKSKSIKDDSIEIIEDSKQPKTEKSSKKFLEEFNWHNYEEGIEKVDEKKLKDFDKLVKENFVETLTNKVVEGTVVHMTERDAIIDINAKSEGV</sequence>
<organism evidence="2">
    <name type="scientific">marine metagenome</name>
    <dbReference type="NCBI Taxonomy" id="408172"/>
    <lineage>
        <taxon>unclassified sequences</taxon>
        <taxon>metagenomes</taxon>
        <taxon>ecological metagenomes</taxon>
    </lineage>
</organism>
<evidence type="ECO:0008006" key="3">
    <source>
        <dbReference type="Google" id="ProtNLM"/>
    </source>
</evidence>
<feature type="non-terminal residue" evidence="2">
    <location>
        <position position="137"/>
    </location>
</feature>